<feature type="transmembrane region" description="Helical" evidence="1">
    <location>
        <begin position="536"/>
        <end position="553"/>
    </location>
</feature>
<keyword evidence="1" id="KW-1133">Transmembrane helix</keyword>
<feature type="transmembrane region" description="Helical" evidence="1">
    <location>
        <begin position="468"/>
        <end position="488"/>
    </location>
</feature>
<dbReference type="EMBL" id="CAXIEN010000009">
    <property type="protein sequence ID" value="CAL1263611.1"/>
    <property type="molecule type" value="Genomic_DNA"/>
</dbReference>
<dbReference type="GO" id="GO:0005789">
    <property type="term" value="C:endoplasmic reticulum membrane"/>
    <property type="evidence" value="ECO:0007669"/>
    <property type="project" value="TreeGrafter"/>
</dbReference>
<keyword evidence="5" id="KW-1185">Reference proteome</keyword>
<gene>
    <name evidence="4" type="ORF">LARSCL_LOCUS1582</name>
</gene>
<proteinExistence type="predicted"/>
<dbReference type="Proteomes" id="UP001497382">
    <property type="component" value="Unassembled WGS sequence"/>
</dbReference>
<dbReference type="AlphaFoldDB" id="A0AAV1YY76"/>
<name>A0AAV1YY76_9ARAC</name>
<evidence type="ECO:0000259" key="2">
    <source>
        <dbReference type="Pfam" id="PF19913"/>
    </source>
</evidence>
<feature type="transmembrane region" description="Helical" evidence="1">
    <location>
        <begin position="392"/>
        <end position="409"/>
    </location>
</feature>
<organism evidence="4 5">
    <name type="scientific">Larinioides sclopetarius</name>
    <dbReference type="NCBI Taxonomy" id="280406"/>
    <lineage>
        <taxon>Eukaryota</taxon>
        <taxon>Metazoa</taxon>
        <taxon>Ecdysozoa</taxon>
        <taxon>Arthropoda</taxon>
        <taxon>Chelicerata</taxon>
        <taxon>Arachnida</taxon>
        <taxon>Araneae</taxon>
        <taxon>Araneomorphae</taxon>
        <taxon>Entelegynae</taxon>
        <taxon>Araneoidea</taxon>
        <taxon>Araneidae</taxon>
        <taxon>Larinioides</taxon>
    </lineage>
</organism>
<feature type="transmembrane region" description="Helical" evidence="1">
    <location>
        <begin position="292"/>
        <end position="310"/>
    </location>
</feature>
<evidence type="ECO:0000259" key="3">
    <source>
        <dbReference type="Pfam" id="PF20053"/>
    </source>
</evidence>
<evidence type="ECO:0000313" key="4">
    <source>
        <dbReference type="EMBL" id="CAL1263611.1"/>
    </source>
</evidence>
<accession>A0AAV1YY76</accession>
<protein>
    <recommendedName>
        <fullName evidence="6">Wolframin</fullName>
    </recommendedName>
</protein>
<feature type="domain" description="Wolframin cysteine-rich" evidence="3">
    <location>
        <begin position="599"/>
        <end position="703"/>
    </location>
</feature>
<feature type="transmembrane region" description="Helical" evidence="1">
    <location>
        <begin position="500"/>
        <end position="524"/>
    </location>
</feature>
<dbReference type="InterPro" id="IPR045400">
    <property type="entry name" value="Wolframin_Cys-rich"/>
</dbReference>
<evidence type="ECO:0000313" key="5">
    <source>
        <dbReference type="Proteomes" id="UP001497382"/>
    </source>
</evidence>
<evidence type="ECO:0008006" key="6">
    <source>
        <dbReference type="Google" id="ProtNLM"/>
    </source>
</evidence>
<comment type="caution">
    <text evidence="4">The sequence shown here is derived from an EMBL/GenBank/DDBJ whole genome shotgun (WGS) entry which is preliminary data.</text>
</comment>
<dbReference type="Pfam" id="PF20053">
    <property type="entry name" value="WC-rich"/>
    <property type="match status" value="1"/>
</dbReference>
<dbReference type="Pfam" id="PF19913">
    <property type="entry name" value="WCOB"/>
    <property type="match status" value="1"/>
</dbReference>
<dbReference type="InterPro" id="IPR026209">
    <property type="entry name" value="Wolframin_fam"/>
</dbReference>
<dbReference type="InterPro" id="IPR045461">
    <property type="entry name" value="Wolframin_OB_fold"/>
</dbReference>
<keyword evidence="1" id="KW-0812">Transmembrane</keyword>
<reference evidence="4 5" key="1">
    <citation type="submission" date="2024-04" db="EMBL/GenBank/DDBJ databases">
        <authorList>
            <person name="Rising A."/>
            <person name="Reimegard J."/>
            <person name="Sonavane S."/>
            <person name="Akerstrom W."/>
            <person name="Nylinder S."/>
            <person name="Hedman E."/>
            <person name="Kallberg Y."/>
        </authorList>
    </citation>
    <scope>NUCLEOTIDE SEQUENCE [LARGE SCALE GENOMIC DNA]</scope>
</reference>
<feature type="transmembrane region" description="Helical" evidence="1">
    <location>
        <begin position="347"/>
        <end position="380"/>
    </location>
</feature>
<evidence type="ECO:0000256" key="1">
    <source>
        <dbReference type="SAM" id="Phobius"/>
    </source>
</evidence>
<feature type="transmembrane region" description="Helical" evidence="1">
    <location>
        <begin position="435"/>
        <end position="456"/>
    </location>
</feature>
<feature type="transmembrane region" description="Helical" evidence="1">
    <location>
        <begin position="252"/>
        <end position="271"/>
    </location>
</feature>
<sequence>MPESCQGGSISRTLLLPREHHLGTGSLGTFRLRHILAEDGCKESQVALAKSLLTIPSNNFEERSFNSQLAVYWLLQAAEKGQEEAFSLLKECVSAGVGINARNHSEIEKCLKFSEEEKISRRVAYSLFEAIMSDTEDLVPEQVFQEKIETILKEESKEKLSAKTAEDLPLPQQQPCQKKIDEASLRNQAHVSFSEVVNSVQSCLEGNVPLVSLKQVTHYAEYKRWLSTKYLRILWDIILRAAENLFHNLSSLVYPITFLLLCLLLQLANFLSPSGNEMSNFIKQSTLKCVTLFSLAVMISSTCFVIHINFGGENVKKWLHLVKFFEPNIRSDQVERKFVSKTTWPLITFLLISFVYIFLVSLSSTLMSSTDLGILSLVLMLFVDRTITHKRYYVNISFFLNALTCLYKANALQNMFMNSLSFLNLNITYEIMENIYIHLSLISCLALPFVLPYLYVKMSLGQRRGWHLVLLPHLMSLVWMNLASVHLANTSTTSQLFSLFSWLVILILSNYIGIVLTFITYALLKIYTVDDFKVELLFLSLIFIVLYFTSCIFVKKSRASNESKLWPALICLSLLILSYQAVKPEVPKTESSSGSVIPWEKYQTYCHHHAWYRTNTAEVQISCLPLKGREISLEGTITTIDVIEVKNNMQLLANVMPQPLQDWFVCLFGKNYANCDSGTLSQLEKERCKLYENLNINKCHLHNWNEYKYQIVLEVSSRTSPEVVLFADNACTEFVTNLKEGDSLQVIGVLESNIGSSSPRLAIRQARCTSCYADVACSTFSALPLPDFRLSLKNLIKLYLEPFLQYEPK</sequence>
<keyword evidence="1" id="KW-0472">Membrane</keyword>
<dbReference type="GO" id="GO:0055074">
    <property type="term" value="P:calcium ion homeostasis"/>
    <property type="evidence" value="ECO:0007669"/>
    <property type="project" value="TreeGrafter"/>
</dbReference>
<dbReference type="PANTHER" id="PTHR13098:SF3">
    <property type="entry name" value="WOLFRAMIN"/>
    <property type="match status" value="1"/>
</dbReference>
<feature type="domain" description="Wolframin OB-fold" evidence="2">
    <location>
        <begin position="704"/>
        <end position="773"/>
    </location>
</feature>
<dbReference type="PANTHER" id="PTHR13098">
    <property type="entry name" value="WOLFRAMIN"/>
    <property type="match status" value="1"/>
</dbReference>
<dbReference type="PRINTS" id="PR02060">
    <property type="entry name" value="WOLFFAMILY"/>
</dbReference>
<dbReference type="GO" id="GO:0030968">
    <property type="term" value="P:endoplasmic reticulum unfolded protein response"/>
    <property type="evidence" value="ECO:0007669"/>
    <property type="project" value="TreeGrafter"/>
</dbReference>